<organismHost>
    <name type="scientific">Pseudomonas aeruginosa</name>
    <dbReference type="NCBI Taxonomy" id="287"/>
</organismHost>
<dbReference type="GeneID" id="5797696"/>
<evidence type="ECO:0000313" key="1">
    <source>
        <dbReference type="EMBL" id="CAO77808.1"/>
    </source>
</evidence>
<dbReference type="KEGG" id="vg:5797696"/>
<gene>
    <name evidence="1" type="primary">gp53</name>
</gene>
<name>A9J581_BPPYU</name>
<accession>A9J581</accession>
<dbReference type="RefSeq" id="YP_001595876.1">
    <property type="nucleotide sequence ID" value="NC_010116.1"/>
</dbReference>
<protein>
    <submittedName>
        <fullName evidence="1">Uncharacterized protein</fullName>
    </submittedName>
</protein>
<organism evidence="1 2">
    <name type="scientific">Pseudomonas phage YuA</name>
    <dbReference type="NCBI Taxonomy" id="462590"/>
    <lineage>
        <taxon>Viruses</taxon>
        <taxon>Duplodnaviria</taxon>
        <taxon>Heunggongvirae</taxon>
        <taxon>Uroviricota</taxon>
        <taxon>Caudoviricetes</taxon>
        <taxon>Mesyanzhinovviridae</taxon>
        <taxon>Rabinowitzvirinae</taxon>
        <taxon>Yuavirus</taxon>
        <taxon>Yuavirus yua</taxon>
    </lineage>
</organism>
<proteinExistence type="predicted"/>
<dbReference type="EMBL" id="AM749441">
    <property type="protein sequence ID" value="CAO77808.1"/>
    <property type="molecule type" value="Genomic_DNA"/>
</dbReference>
<sequence>MNVWHFLGLWLLLSIVLAPLIGRCIHYGMNGPKEMEKRDANIQ</sequence>
<keyword evidence="2" id="KW-1185">Reference proteome</keyword>
<reference evidence="1 2" key="1">
    <citation type="journal article" date="2008" name="J. Bacteriol.">
        <title>The genome and structural proteome of YuA, a new Pseudomonas aeruginosa phage resembling M6.</title>
        <authorList>
            <person name="Ceyssens P.J."/>
            <person name="Mesyanzhinov V."/>
            <person name="Sykilinda N."/>
            <person name="Briers Y."/>
            <person name="Roucourt B."/>
            <person name="Lavigne R."/>
            <person name="Robben J."/>
            <person name="Domashin A."/>
            <person name="Miroshnikov K."/>
            <person name="Volckaert G."/>
            <person name="Hertveldt K."/>
        </authorList>
    </citation>
    <scope>NUCLEOTIDE SEQUENCE</scope>
</reference>
<evidence type="ECO:0000313" key="2">
    <source>
        <dbReference type="Proteomes" id="UP000002083"/>
    </source>
</evidence>
<dbReference type="Proteomes" id="UP000002083">
    <property type="component" value="Segment"/>
</dbReference>